<dbReference type="PANTHER" id="PTHR31794:SF2">
    <property type="entry name" value="AUXIN EFFLUX TRANSPORTER FAMILY PROTEIN (EUROFUNG)"/>
    <property type="match status" value="1"/>
</dbReference>
<keyword evidence="4 6" id="KW-0472">Membrane</keyword>
<feature type="transmembrane region" description="Helical" evidence="6">
    <location>
        <begin position="48"/>
        <end position="68"/>
    </location>
</feature>
<feature type="compositionally biased region" description="Polar residues" evidence="5">
    <location>
        <begin position="227"/>
        <end position="239"/>
    </location>
</feature>
<feature type="region of interest" description="Disordered" evidence="5">
    <location>
        <begin position="220"/>
        <end position="239"/>
    </location>
</feature>
<feature type="region of interest" description="Disordered" evidence="5">
    <location>
        <begin position="257"/>
        <end position="285"/>
    </location>
</feature>
<feature type="transmembrane region" description="Helical" evidence="6">
    <location>
        <begin position="368"/>
        <end position="385"/>
    </location>
</feature>
<evidence type="ECO:0000256" key="3">
    <source>
        <dbReference type="ARBA" id="ARBA00022989"/>
    </source>
</evidence>
<organism evidence="7 8">
    <name type="scientific">Somion occarium</name>
    <dbReference type="NCBI Taxonomy" id="3059160"/>
    <lineage>
        <taxon>Eukaryota</taxon>
        <taxon>Fungi</taxon>
        <taxon>Dikarya</taxon>
        <taxon>Basidiomycota</taxon>
        <taxon>Agaricomycotina</taxon>
        <taxon>Agaricomycetes</taxon>
        <taxon>Polyporales</taxon>
        <taxon>Cerrenaceae</taxon>
        <taxon>Somion</taxon>
    </lineage>
</organism>
<evidence type="ECO:0000313" key="7">
    <source>
        <dbReference type="EMBL" id="CAL1699026.1"/>
    </source>
</evidence>
<evidence type="ECO:0000256" key="2">
    <source>
        <dbReference type="ARBA" id="ARBA00022692"/>
    </source>
</evidence>
<evidence type="ECO:0000256" key="5">
    <source>
        <dbReference type="SAM" id="MobiDB-lite"/>
    </source>
</evidence>
<evidence type="ECO:0000313" key="8">
    <source>
        <dbReference type="Proteomes" id="UP001497453"/>
    </source>
</evidence>
<feature type="transmembrane region" description="Helical" evidence="6">
    <location>
        <begin position="14"/>
        <end position="32"/>
    </location>
</feature>
<proteinExistence type="predicted"/>
<keyword evidence="2 6" id="KW-0812">Transmembrane</keyword>
<feature type="transmembrane region" description="Helical" evidence="6">
    <location>
        <begin position="108"/>
        <end position="131"/>
    </location>
</feature>
<evidence type="ECO:0000256" key="1">
    <source>
        <dbReference type="ARBA" id="ARBA00004141"/>
    </source>
</evidence>
<feature type="transmembrane region" description="Helical" evidence="6">
    <location>
        <begin position="544"/>
        <end position="565"/>
    </location>
</feature>
<feature type="transmembrane region" description="Helical" evidence="6">
    <location>
        <begin position="470"/>
        <end position="494"/>
    </location>
</feature>
<evidence type="ECO:0000256" key="6">
    <source>
        <dbReference type="SAM" id="Phobius"/>
    </source>
</evidence>
<keyword evidence="8" id="KW-1185">Reference proteome</keyword>
<accession>A0ABP1CTM9</accession>
<protein>
    <recommendedName>
        <fullName evidence="9">PIN-like protein</fullName>
    </recommendedName>
</protein>
<dbReference type="EMBL" id="OZ037954">
    <property type="protein sequence ID" value="CAL1699026.1"/>
    <property type="molecule type" value="Genomic_DNA"/>
</dbReference>
<dbReference type="PANTHER" id="PTHR31794">
    <property type="entry name" value="AUXIN EFFLUX TRANSPORTER FAMILY PROTEIN (EUROFUNG)"/>
    <property type="match status" value="1"/>
</dbReference>
<evidence type="ECO:0000256" key="4">
    <source>
        <dbReference type="ARBA" id="ARBA00023136"/>
    </source>
</evidence>
<dbReference type="Proteomes" id="UP001497453">
    <property type="component" value="Chromosome 11"/>
</dbReference>
<gene>
    <name evidence="7" type="ORF">GFSPODELE1_LOCUS2462</name>
</gene>
<reference evidence="8" key="1">
    <citation type="submission" date="2024-04" db="EMBL/GenBank/DDBJ databases">
        <authorList>
            <person name="Shaw F."/>
            <person name="Minotto A."/>
        </authorList>
    </citation>
    <scope>NUCLEOTIDE SEQUENCE [LARGE SCALE GENOMIC DNA]</scope>
</reference>
<feature type="transmembrane region" description="Helical" evidence="6">
    <location>
        <begin position="74"/>
        <end position="96"/>
    </location>
</feature>
<feature type="transmembrane region" description="Helical" evidence="6">
    <location>
        <begin position="151"/>
        <end position="169"/>
    </location>
</feature>
<feature type="transmembrane region" description="Helical" evidence="6">
    <location>
        <begin position="327"/>
        <end position="348"/>
    </location>
</feature>
<comment type="subcellular location">
    <subcellularLocation>
        <location evidence="1">Membrane</location>
        <topology evidence="1">Multi-pass membrane protein</topology>
    </subcellularLocation>
</comment>
<keyword evidence="3 6" id="KW-1133">Transmembrane helix</keyword>
<name>A0ABP1CTM9_9APHY</name>
<evidence type="ECO:0008006" key="9">
    <source>
        <dbReference type="Google" id="ProtNLM"/>
    </source>
</evidence>
<feature type="compositionally biased region" description="Polar residues" evidence="5">
    <location>
        <begin position="257"/>
        <end position="267"/>
    </location>
</feature>
<dbReference type="InterPro" id="IPR004776">
    <property type="entry name" value="Mem_transp_PIN-like"/>
</dbReference>
<dbReference type="Pfam" id="PF03547">
    <property type="entry name" value="Mem_trans"/>
    <property type="match status" value="1"/>
</dbReference>
<sequence>MERGPPVISLLKTVFESIFEVFLLCLAGYILARRGTLDRVTQKKLNRLNVSLFTPALLFSKVAFFLSPEKLRELWVIPIVFFVTTIVSMIAAFLLGWLCGLKRSQRSFAIASAMFMNSNSLPIALMQSLVVTVPGLKWGDDDNEDAMVGRALTYLVLYSTLGMVVRWSYGVRLLSQADPEGVEIHEEPQPTVHRPLFDRDEVPFPPAEAEQRIHRHEGGLPIVSPAETPTDTECPSISVQGPQDSAPKFFYSFPNSPSVHSTRLPQGSSSSSVSMNNGDEEEEGEERVEVVQQRRRDPITPTSSRFQSYIRRFKHRSKKTFRTFKEFMTVPLWAALASLVVACIRPLQHILEVHASPIKGALNGAGNVSIPMTLVVLGAYFYTPLSEEEIEERERSRQALLAGYQHHCGLADTRDAEEGRGRRRTISTKLSQMSLVDNVKEMFKLPTRRKCTSRERSKKKEEGRPGETKTVVIAIMARMVITPLLLLPVMAVGARWDLQKVFEDPIFVVSNVLLISSPPALTLAQITQAASGDAFERLISKTIVWSYCVVTPPSTIVCVVLGLLLSKL</sequence>